<reference evidence="3" key="2">
    <citation type="submission" date="2015-01" db="EMBL/GenBank/DDBJ databases">
        <title>Evolutionary Origins and Diversification of the Mycorrhizal Mutualists.</title>
        <authorList>
            <consortium name="DOE Joint Genome Institute"/>
            <consortium name="Mycorrhizal Genomics Consortium"/>
            <person name="Kohler A."/>
            <person name="Kuo A."/>
            <person name="Nagy L.G."/>
            <person name="Floudas D."/>
            <person name="Copeland A."/>
            <person name="Barry K.W."/>
            <person name="Cichocki N."/>
            <person name="Veneault-Fourrey C."/>
            <person name="LaButti K."/>
            <person name="Lindquist E.A."/>
            <person name="Lipzen A."/>
            <person name="Lundell T."/>
            <person name="Morin E."/>
            <person name="Murat C."/>
            <person name="Riley R."/>
            <person name="Ohm R."/>
            <person name="Sun H."/>
            <person name="Tunlid A."/>
            <person name="Henrissat B."/>
            <person name="Grigoriev I.V."/>
            <person name="Hibbett D.S."/>
            <person name="Martin F."/>
        </authorList>
    </citation>
    <scope>NUCLEOTIDE SEQUENCE [LARGE SCALE GENOMIC DNA]</scope>
    <source>
        <strain evidence="3">h7</strain>
    </source>
</reference>
<proteinExistence type="predicted"/>
<dbReference type="AlphaFoldDB" id="A0A0C2Y1T0"/>
<dbReference type="STRING" id="686832.A0A0C2Y1T0"/>
<evidence type="ECO:0000313" key="2">
    <source>
        <dbReference type="EMBL" id="KIM35052.1"/>
    </source>
</evidence>
<protein>
    <recommendedName>
        <fullName evidence="4">DUF4360 domain-containing protein</fullName>
    </recommendedName>
</protein>
<dbReference type="PANTHER" id="PTHR38847">
    <property type="match status" value="1"/>
</dbReference>
<sequence length="202" mass="21556">MFRFITSIAILFTCIAGVSASPASVPQARAQSGPTGFNITSLGINGSGCPPGSAIYTLSADKSAVTITFSKYFAQAGPGIPIGDNRKNCQMTLGLRIPPGFTFGIADVDYRGYYQLDNKVTAAQQAIYYFQGKTQQGAYYTYRDSFDLVSTVLSPCGADTVLNIASDVRTNNAQNSGGSGYISTDSTDASFSQIFNFQWKKC</sequence>
<organism evidence="2 3">
    <name type="scientific">Hebeloma cylindrosporum</name>
    <dbReference type="NCBI Taxonomy" id="76867"/>
    <lineage>
        <taxon>Eukaryota</taxon>
        <taxon>Fungi</taxon>
        <taxon>Dikarya</taxon>
        <taxon>Basidiomycota</taxon>
        <taxon>Agaricomycotina</taxon>
        <taxon>Agaricomycetes</taxon>
        <taxon>Agaricomycetidae</taxon>
        <taxon>Agaricales</taxon>
        <taxon>Agaricineae</taxon>
        <taxon>Hymenogastraceae</taxon>
        <taxon>Hebeloma</taxon>
    </lineage>
</organism>
<reference evidence="2 3" key="1">
    <citation type="submission" date="2014-04" db="EMBL/GenBank/DDBJ databases">
        <authorList>
            <consortium name="DOE Joint Genome Institute"/>
            <person name="Kuo A."/>
            <person name="Gay G."/>
            <person name="Dore J."/>
            <person name="Kohler A."/>
            <person name="Nagy L.G."/>
            <person name="Floudas D."/>
            <person name="Copeland A."/>
            <person name="Barry K.W."/>
            <person name="Cichocki N."/>
            <person name="Veneault-Fourrey C."/>
            <person name="LaButti K."/>
            <person name="Lindquist E.A."/>
            <person name="Lipzen A."/>
            <person name="Lundell T."/>
            <person name="Morin E."/>
            <person name="Murat C."/>
            <person name="Sun H."/>
            <person name="Tunlid A."/>
            <person name="Henrissat B."/>
            <person name="Grigoriev I.V."/>
            <person name="Hibbett D.S."/>
            <person name="Martin F."/>
            <person name="Nordberg H.P."/>
            <person name="Cantor M.N."/>
            <person name="Hua S.X."/>
        </authorList>
    </citation>
    <scope>NUCLEOTIDE SEQUENCE [LARGE SCALE GENOMIC DNA]</scope>
    <source>
        <strain evidence="3">h7</strain>
    </source>
</reference>
<dbReference type="HOGENOM" id="CLU_083369_1_0_1"/>
<dbReference type="InterPro" id="IPR025649">
    <property type="entry name" value="DUF4360"/>
</dbReference>
<keyword evidence="1" id="KW-0732">Signal</keyword>
<dbReference type="Pfam" id="PF14273">
    <property type="entry name" value="DUF4360"/>
    <property type="match status" value="1"/>
</dbReference>
<dbReference type="OrthoDB" id="152248at2759"/>
<accession>A0A0C2Y1T0</accession>
<dbReference type="PANTHER" id="PTHR38847:SF1">
    <property type="entry name" value="PSEUDOURIDINE SYNTHASE RSUA_RLUA-LIKE DOMAIN-CONTAINING PROTEIN"/>
    <property type="match status" value="1"/>
</dbReference>
<feature type="signal peptide" evidence="1">
    <location>
        <begin position="1"/>
        <end position="20"/>
    </location>
</feature>
<gene>
    <name evidence="2" type="ORF">M413DRAFT_14764</name>
</gene>
<dbReference type="Proteomes" id="UP000053424">
    <property type="component" value="Unassembled WGS sequence"/>
</dbReference>
<evidence type="ECO:0000313" key="3">
    <source>
        <dbReference type="Proteomes" id="UP000053424"/>
    </source>
</evidence>
<evidence type="ECO:0000256" key="1">
    <source>
        <dbReference type="SAM" id="SignalP"/>
    </source>
</evidence>
<dbReference type="EMBL" id="KN831833">
    <property type="protein sequence ID" value="KIM35052.1"/>
    <property type="molecule type" value="Genomic_DNA"/>
</dbReference>
<name>A0A0C2Y1T0_HEBCY</name>
<keyword evidence="3" id="KW-1185">Reference proteome</keyword>
<evidence type="ECO:0008006" key="4">
    <source>
        <dbReference type="Google" id="ProtNLM"/>
    </source>
</evidence>
<feature type="chain" id="PRO_5002174418" description="DUF4360 domain-containing protein" evidence="1">
    <location>
        <begin position="21"/>
        <end position="202"/>
    </location>
</feature>